<sequence>MGVNLLYSQIISDVEDKIKSGVLETGQKLPSEREMSAQYEVSRAVVREAIKVLNEKGLVEVKVGKGIYVTKPTNSNVTRALLRVIRSSDSTLEDMIEVREELELSAIRKVIANSDSTGMGKLRNACSLMDKEGIKVSEFVDKDAQFHLTLAKLTDNNIFYLLISSFYDLIDKALFDLSHMVPSDNEEAQIQHWTIVNALEQKDLKLSERTMRAHMDMIRDEVKMLRERHLI</sequence>
<protein>
    <submittedName>
        <fullName evidence="5">FCD domain-containing protein</fullName>
    </submittedName>
</protein>
<dbReference type="GO" id="GO:0003700">
    <property type="term" value="F:DNA-binding transcription factor activity"/>
    <property type="evidence" value="ECO:0007669"/>
    <property type="project" value="InterPro"/>
</dbReference>
<dbReference type="Pfam" id="PF07729">
    <property type="entry name" value="FCD"/>
    <property type="match status" value="1"/>
</dbReference>
<evidence type="ECO:0000256" key="1">
    <source>
        <dbReference type="ARBA" id="ARBA00023015"/>
    </source>
</evidence>
<dbReference type="InterPro" id="IPR008920">
    <property type="entry name" value="TF_FadR/GntR_C"/>
</dbReference>
<dbReference type="PANTHER" id="PTHR43537">
    <property type="entry name" value="TRANSCRIPTIONAL REGULATOR, GNTR FAMILY"/>
    <property type="match status" value="1"/>
</dbReference>
<evidence type="ECO:0000259" key="4">
    <source>
        <dbReference type="PROSITE" id="PS50949"/>
    </source>
</evidence>
<dbReference type="InterPro" id="IPR036390">
    <property type="entry name" value="WH_DNA-bd_sf"/>
</dbReference>
<dbReference type="InterPro" id="IPR036388">
    <property type="entry name" value="WH-like_DNA-bd_sf"/>
</dbReference>
<gene>
    <name evidence="5" type="ORF">SAMN02982927_02066</name>
</gene>
<dbReference type="InterPro" id="IPR011711">
    <property type="entry name" value="GntR_C"/>
</dbReference>
<dbReference type="Gene3D" id="1.20.120.530">
    <property type="entry name" value="GntR ligand-binding domain-like"/>
    <property type="match status" value="1"/>
</dbReference>
<dbReference type="SMART" id="SM00895">
    <property type="entry name" value="FCD"/>
    <property type="match status" value="1"/>
</dbReference>
<dbReference type="EMBL" id="FOOY01000013">
    <property type="protein sequence ID" value="SFG56383.1"/>
    <property type="molecule type" value="Genomic_DNA"/>
</dbReference>
<dbReference type="AlphaFoldDB" id="A0A1I2SV20"/>
<dbReference type="SMART" id="SM00345">
    <property type="entry name" value="HTH_GNTR"/>
    <property type="match status" value="1"/>
</dbReference>
<keyword evidence="2" id="KW-0238">DNA-binding</keyword>
<evidence type="ECO:0000313" key="5">
    <source>
        <dbReference type="EMBL" id="SFG56383.1"/>
    </source>
</evidence>
<keyword evidence="3" id="KW-0804">Transcription</keyword>
<feature type="domain" description="HTH gntR-type" evidence="4">
    <location>
        <begin position="4"/>
        <end position="72"/>
    </location>
</feature>
<evidence type="ECO:0000313" key="6">
    <source>
        <dbReference type="Proteomes" id="UP000198752"/>
    </source>
</evidence>
<dbReference type="STRING" id="269670.SAMN02982927_02066"/>
<dbReference type="Proteomes" id="UP000198752">
    <property type="component" value="Unassembled WGS sequence"/>
</dbReference>
<organism evidence="5 6">
    <name type="scientific">Sporolactobacillus nakayamae</name>
    <dbReference type="NCBI Taxonomy" id="269670"/>
    <lineage>
        <taxon>Bacteria</taxon>
        <taxon>Bacillati</taxon>
        <taxon>Bacillota</taxon>
        <taxon>Bacilli</taxon>
        <taxon>Bacillales</taxon>
        <taxon>Sporolactobacillaceae</taxon>
        <taxon>Sporolactobacillus</taxon>
    </lineage>
</organism>
<dbReference type="RefSeq" id="WP_177184741.1">
    <property type="nucleotide sequence ID" value="NZ_FOOY01000013.1"/>
</dbReference>
<dbReference type="Gene3D" id="1.10.10.10">
    <property type="entry name" value="Winged helix-like DNA-binding domain superfamily/Winged helix DNA-binding domain"/>
    <property type="match status" value="1"/>
</dbReference>
<dbReference type="SUPFAM" id="SSF46785">
    <property type="entry name" value="Winged helix' DNA-binding domain"/>
    <property type="match status" value="1"/>
</dbReference>
<dbReference type="SUPFAM" id="SSF48008">
    <property type="entry name" value="GntR ligand-binding domain-like"/>
    <property type="match status" value="1"/>
</dbReference>
<dbReference type="Pfam" id="PF00392">
    <property type="entry name" value="GntR"/>
    <property type="match status" value="1"/>
</dbReference>
<reference evidence="6" key="1">
    <citation type="submission" date="2016-10" db="EMBL/GenBank/DDBJ databases">
        <authorList>
            <person name="Varghese N."/>
            <person name="Submissions S."/>
        </authorList>
    </citation>
    <scope>NUCLEOTIDE SEQUENCE [LARGE SCALE GENOMIC DNA]</scope>
    <source>
        <strain evidence="6">ATCC 700379</strain>
    </source>
</reference>
<dbReference type="CDD" id="cd07377">
    <property type="entry name" value="WHTH_GntR"/>
    <property type="match status" value="1"/>
</dbReference>
<dbReference type="InterPro" id="IPR000524">
    <property type="entry name" value="Tscrpt_reg_HTH_GntR"/>
</dbReference>
<proteinExistence type="predicted"/>
<dbReference type="PANTHER" id="PTHR43537:SF5">
    <property type="entry name" value="UXU OPERON TRANSCRIPTIONAL REGULATOR"/>
    <property type="match status" value="1"/>
</dbReference>
<dbReference type="GO" id="GO:0003677">
    <property type="term" value="F:DNA binding"/>
    <property type="evidence" value="ECO:0007669"/>
    <property type="project" value="UniProtKB-KW"/>
</dbReference>
<dbReference type="PRINTS" id="PR00035">
    <property type="entry name" value="HTHGNTR"/>
</dbReference>
<accession>A0A1I2SV20</accession>
<evidence type="ECO:0000256" key="2">
    <source>
        <dbReference type="ARBA" id="ARBA00023125"/>
    </source>
</evidence>
<keyword evidence="6" id="KW-1185">Reference proteome</keyword>
<dbReference type="PROSITE" id="PS50949">
    <property type="entry name" value="HTH_GNTR"/>
    <property type="match status" value="1"/>
</dbReference>
<name>A0A1I2SV20_9BACL</name>
<evidence type="ECO:0000256" key="3">
    <source>
        <dbReference type="ARBA" id="ARBA00023163"/>
    </source>
</evidence>
<keyword evidence="1" id="KW-0805">Transcription regulation</keyword>